<sequence length="82" mass="9752">MKTAMETSRGNGDPQTWTWMCEVEGRWSRLNALYYWNNEQQSPSNDGETDRERTTDDRYLMAQLVKNNKNEQMNEEGRETRA</sequence>
<dbReference type="EnsemblMetazoa" id="PPA45538.1">
    <property type="protein sequence ID" value="PPA45538.1"/>
    <property type="gene ID" value="WBGene00283907"/>
</dbReference>
<evidence type="ECO:0000313" key="2">
    <source>
        <dbReference type="Proteomes" id="UP000005239"/>
    </source>
</evidence>
<accession>A0A8R1Z173</accession>
<accession>A0A2A6C225</accession>
<reference evidence="2" key="1">
    <citation type="journal article" date="2008" name="Nat. Genet.">
        <title>The Pristionchus pacificus genome provides a unique perspective on nematode lifestyle and parasitism.</title>
        <authorList>
            <person name="Dieterich C."/>
            <person name="Clifton S.W."/>
            <person name="Schuster L.N."/>
            <person name="Chinwalla A."/>
            <person name="Delehaunty K."/>
            <person name="Dinkelacker I."/>
            <person name="Fulton L."/>
            <person name="Fulton R."/>
            <person name="Godfrey J."/>
            <person name="Minx P."/>
            <person name="Mitreva M."/>
            <person name="Roeseler W."/>
            <person name="Tian H."/>
            <person name="Witte H."/>
            <person name="Yang S.P."/>
            <person name="Wilson R.K."/>
            <person name="Sommer R.J."/>
        </authorList>
    </citation>
    <scope>NUCLEOTIDE SEQUENCE [LARGE SCALE GENOMIC DNA]</scope>
    <source>
        <strain evidence="2">PS312</strain>
    </source>
</reference>
<gene>
    <name evidence="1" type="primary">WBGene00283907</name>
</gene>
<reference evidence="1" key="2">
    <citation type="submission" date="2022-06" db="UniProtKB">
        <authorList>
            <consortium name="EnsemblMetazoa"/>
        </authorList>
    </citation>
    <scope>IDENTIFICATION</scope>
    <source>
        <strain evidence="1">PS312</strain>
    </source>
</reference>
<dbReference type="Proteomes" id="UP000005239">
    <property type="component" value="Unassembled WGS sequence"/>
</dbReference>
<proteinExistence type="predicted"/>
<evidence type="ECO:0000313" key="1">
    <source>
        <dbReference type="EnsemblMetazoa" id="PPA45538.1"/>
    </source>
</evidence>
<name>A0A2A6C225_PRIPA</name>
<organism evidence="1 2">
    <name type="scientific">Pristionchus pacificus</name>
    <name type="common">Parasitic nematode worm</name>
    <dbReference type="NCBI Taxonomy" id="54126"/>
    <lineage>
        <taxon>Eukaryota</taxon>
        <taxon>Metazoa</taxon>
        <taxon>Ecdysozoa</taxon>
        <taxon>Nematoda</taxon>
        <taxon>Chromadorea</taxon>
        <taxon>Rhabditida</taxon>
        <taxon>Rhabditina</taxon>
        <taxon>Diplogasteromorpha</taxon>
        <taxon>Diplogasteroidea</taxon>
        <taxon>Neodiplogasteridae</taxon>
        <taxon>Pristionchus</taxon>
    </lineage>
</organism>
<keyword evidence="2" id="KW-1185">Reference proteome</keyword>
<protein>
    <submittedName>
        <fullName evidence="1">Uncharacterized protein</fullName>
    </submittedName>
</protein>
<dbReference type="AlphaFoldDB" id="A0A2A6C225"/>